<organism evidence="9 10">
    <name type="scientific">Paenibacillus chartarius</name>
    <dbReference type="NCBI Taxonomy" id="747481"/>
    <lineage>
        <taxon>Bacteria</taxon>
        <taxon>Bacillati</taxon>
        <taxon>Bacillota</taxon>
        <taxon>Bacilli</taxon>
        <taxon>Bacillales</taxon>
        <taxon>Paenibacillaceae</taxon>
        <taxon>Paenibacillus</taxon>
    </lineage>
</organism>
<evidence type="ECO:0000256" key="7">
    <source>
        <dbReference type="RuleBase" id="RU363032"/>
    </source>
</evidence>
<sequence>MKSNRHLFSLIGLYGFMTAVCLACLLPLVLVVSASFTESSAFTLNGFRLIPDRWSLASYRLVLKDADQLLASYKVTIAVTVLGTLLSLLITSLLAYPLSRKDFAYKNPLSFYVFFTMLFNGGLVPLYILVTQYLHLKDTIWALILPALINPFYVLLTRTFFQTIPEAVIESATLDGITEWQMYIRIILPLSGPILATIGLFTTMNYWNDWFSSLLYIEDRNLISLQYLLIMMKENIEYMLMNPNSDSSLRDVPSDTVRMAMAVLTIGPVAFVYMFFQKYFVRGMVIGAVKG</sequence>
<feature type="transmembrane region" description="Helical" evidence="7">
    <location>
        <begin position="7"/>
        <end position="36"/>
    </location>
</feature>
<evidence type="ECO:0000256" key="3">
    <source>
        <dbReference type="ARBA" id="ARBA00022475"/>
    </source>
</evidence>
<feature type="transmembrane region" description="Helical" evidence="7">
    <location>
        <begin position="140"/>
        <end position="161"/>
    </location>
</feature>
<proteinExistence type="inferred from homology"/>
<dbReference type="PROSITE" id="PS50928">
    <property type="entry name" value="ABC_TM1"/>
    <property type="match status" value="1"/>
</dbReference>
<evidence type="ECO:0000256" key="2">
    <source>
        <dbReference type="ARBA" id="ARBA00022448"/>
    </source>
</evidence>
<feature type="transmembrane region" description="Helical" evidence="7">
    <location>
        <begin position="75"/>
        <end position="97"/>
    </location>
</feature>
<keyword evidence="4 7" id="KW-0812">Transmembrane</keyword>
<dbReference type="InterPro" id="IPR000515">
    <property type="entry name" value="MetI-like"/>
</dbReference>
<protein>
    <submittedName>
        <fullName evidence="9">Carbohydrate ABC transporter permease</fullName>
    </submittedName>
</protein>
<name>A0ABV6DQ76_9BACL</name>
<evidence type="ECO:0000259" key="8">
    <source>
        <dbReference type="PROSITE" id="PS50928"/>
    </source>
</evidence>
<keyword evidence="3" id="KW-1003">Cell membrane</keyword>
<comment type="similarity">
    <text evidence="7">Belongs to the binding-protein-dependent transport system permease family.</text>
</comment>
<feature type="transmembrane region" description="Helical" evidence="7">
    <location>
        <begin position="109"/>
        <end position="128"/>
    </location>
</feature>
<dbReference type="PANTHER" id="PTHR43744:SF9">
    <property type="entry name" value="POLYGALACTURONAN_RHAMNOGALACTURONAN TRANSPORT SYSTEM PERMEASE PROTEIN YTCP"/>
    <property type="match status" value="1"/>
</dbReference>
<dbReference type="CDD" id="cd06261">
    <property type="entry name" value="TM_PBP2"/>
    <property type="match status" value="1"/>
</dbReference>
<keyword evidence="2 7" id="KW-0813">Transport</keyword>
<dbReference type="InterPro" id="IPR035906">
    <property type="entry name" value="MetI-like_sf"/>
</dbReference>
<reference evidence="9 10" key="1">
    <citation type="submission" date="2024-09" db="EMBL/GenBank/DDBJ databases">
        <authorList>
            <person name="Sun Q."/>
            <person name="Mori K."/>
        </authorList>
    </citation>
    <scope>NUCLEOTIDE SEQUENCE [LARGE SCALE GENOMIC DNA]</scope>
    <source>
        <strain evidence="9 10">CCM 7759</strain>
    </source>
</reference>
<evidence type="ECO:0000313" key="9">
    <source>
        <dbReference type="EMBL" id="MFC0214752.1"/>
    </source>
</evidence>
<dbReference type="PANTHER" id="PTHR43744">
    <property type="entry name" value="ABC TRANSPORTER PERMEASE PROTEIN MG189-RELATED-RELATED"/>
    <property type="match status" value="1"/>
</dbReference>
<keyword evidence="5 7" id="KW-1133">Transmembrane helix</keyword>
<gene>
    <name evidence="9" type="ORF">ACFFK0_20300</name>
</gene>
<comment type="subcellular location">
    <subcellularLocation>
        <location evidence="1 7">Cell membrane</location>
        <topology evidence="1 7">Multi-pass membrane protein</topology>
    </subcellularLocation>
</comment>
<evidence type="ECO:0000313" key="10">
    <source>
        <dbReference type="Proteomes" id="UP001589776"/>
    </source>
</evidence>
<dbReference type="Pfam" id="PF00528">
    <property type="entry name" value="BPD_transp_1"/>
    <property type="match status" value="1"/>
</dbReference>
<evidence type="ECO:0000256" key="1">
    <source>
        <dbReference type="ARBA" id="ARBA00004651"/>
    </source>
</evidence>
<evidence type="ECO:0000256" key="5">
    <source>
        <dbReference type="ARBA" id="ARBA00022989"/>
    </source>
</evidence>
<feature type="domain" description="ABC transmembrane type-1" evidence="8">
    <location>
        <begin position="73"/>
        <end position="276"/>
    </location>
</feature>
<feature type="transmembrane region" description="Helical" evidence="7">
    <location>
        <begin position="257"/>
        <end position="276"/>
    </location>
</feature>
<dbReference type="EMBL" id="JBHLWN010000077">
    <property type="protein sequence ID" value="MFC0214752.1"/>
    <property type="molecule type" value="Genomic_DNA"/>
</dbReference>
<keyword evidence="6 7" id="KW-0472">Membrane</keyword>
<dbReference type="RefSeq" id="WP_377472166.1">
    <property type="nucleotide sequence ID" value="NZ_JBHLWN010000077.1"/>
</dbReference>
<dbReference type="Proteomes" id="UP001589776">
    <property type="component" value="Unassembled WGS sequence"/>
</dbReference>
<accession>A0ABV6DQ76</accession>
<feature type="transmembrane region" description="Helical" evidence="7">
    <location>
        <begin position="182"/>
        <end position="207"/>
    </location>
</feature>
<dbReference type="SUPFAM" id="SSF161098">
    <property type="entry name" value="MetI-like"/>
    <property type="match status" value="1"/>
</dbReference>
<keyword evidence="10" id="KW-1185">Reference proteome</keyword>
<comment type="caution">
    <text evidence="9">The sequence shown here is derived from an EMBL/GenBank/DDBJ whole genome shotgun (WGS) entry which is preliminary data.</text>
</comment>
<evidence type="ECO:0000256" key="4">
    <source>
        <dbReference type="ARBA" id="ARBA00022692"/>
    </source>
</evidence>
<evidence type="ECO:0000256" key="6">
    <source>
        <dbReference type="ARBA" id="ARBA00023136"/>
    </source>
</evidence>
<dbReference type="Gene3D" id="1.10.3720.10">
    <property type="entry name" value="MetI-like"/>
    <property type="match status" value="1"/>
</dbReference>